<evidence type="ECO:0000256" key="1">
    <source>
        <dbReference type="ARBA" id="ARBA00005196"/>
    </source>
</evidence>
<comment type="pathway">
    <text evidence="1 8">Amino-acid biosynthesis; L-lysine biosynthesis via DAP pathway; DL-2,6-diaminopimelate from LL-2,6-diaminopimelate: step 1/1.</text>
</comment>
<dbReference type="Pfam" id="PF01678">
    <property type="entry name" value="DAP_epimerase"/>
    <property type="match status" value="2"/>
</dbReference>
<feature type="active site" description="Proton donor" evidence="8">
    <location>
        <position position="74"/>
    </location>
</feature>
<evidence type="ECO:0000256" key="8">
    <source>
        <dbReference type="HAMAP-Rule" id="MF_00197"/>
    </source>
</evidence>
<comment type="similarity">
    <text evidence="2 8">Belongs to the diaminopimelate epimerase family.</text>
</comment>
<feature type="binding site" evidence="8">
    <location>
        <position position="13"/>
    </location>
    <ligand>
        <name>substrate</name>
    </ligand>
</feature>
<keyword evidence="8" id="KW-0963">Cytoplasm</keyword>
<dbReference type="SUPFAM" id="SSF54506">
    <property type="entry name" value="Diaminopimelate epimerase-like"/>
    <property type="match status" value="2"/>
</dbReference>
<keyword evidence="4 8" id="KW-0028">Amino-acid biosynthesis</keyword>
<feature type="binding site" evidence="8">
    <location>
        <begin position="75"/>
        <end position="76"/>
    </location>
    <ligand>
        <name>substrate</name>
    </ligand>
</feature>
<evidence type="ECO:0000256" key="3">
    <source>
        <dbReference type="ARBA" id="ARBA00013080"/>
    </source>
</evidence>
<proteinExistence type="inferred from homology"/>
<dbReference type="PANTHER" id="PTHR31689">
    <property type="entry name" value="DIAMINOPIMELATE EPIMERASE, CHLOROPLASTIC"/>
    <property type="match status" value="1"/>
</dbReference>
<evidence type="ECO:0000256" key="5">
    <source>
        <dbReference type="ARBA" id="ARBA00023154"/>
    </source>
</evidence>
<feature type="site" description="Could be important to modulate the pK values of the two catalytic cysteine residues" evidence="8">
    <location>
        <position position="139"/>
    </location>
</feature>
<evidence type="ECO:0000256" key="9">
    <source>
        <dbReference type="PROSITE-ProRule" id="PRU10125"/>
    </source>
</evidence>
<feature type="binding site" evidence="8">
    <location>
        <begin position="200"/>
        <end position="201"/>
    </location>
    <ligand>
        <name>substrate</name>
    </ligand>
</feature>
<keyword evidence="6 8" id="KW-0413">Isomerase</keyword>
<dbReference type="Proteomes" id="UP000621670">
    <property type="component" value="Unassembled WGS sequence"/>
</dbReference>
<dbReference type="InterPro" id="IPR001653">
    <property type="entry name" value="DAP_epimerase_DapF"/>
</dbReference>
<name>A0ABR7JJH2_9FLAO</name>
<evidence type="ECO:0000313" key="10">
    <source>
        <dbReference type="EMBL" id="MBC5864475.1"/>
    </source>
</evidence>
<evidence type="ECO:0000256" key="7">
    <source>
        <dbReference type="ARBA" id="ARBA00051712"/>
    </source>
</evidence>
<dbReference type="PANTHER" id="PTHR31689:SF0">
    <property type="entry name" value="DIAMINOPIMELATE EPIMERASE"/>
    <property type="match status" value="1"/>
</dbReference>
<dbReference type="GO" id="GO:0008837">
    <property type="term" value="F:diaminopimelate epimerase activity"/>
    <property type="evidence" value="ECO:0007669"/>
    <property type="project" value="UniProtKB-EC"/>
</dbReference>
<evidence type="ECO:0000256" key="2">
    <source>
        <dbReference type="ARBA" id="ARBA00010219"/>
    </source>
</evidence>
<sequence>MQLEFYKYQGTGNDFVMIDNRSLFFPKDNTALVARLCDRRFGIGADGLILLENDAETDFKMVYYNSDGNTSSMCGNGGRCLVAFAKKLKVIENKTTFIATDGLHHATVDENEIVALQMIDVAEINVQEDYVFLNTGSPHHVQLVADLPNYDVKQNGAAIRYGALYGQAGSNVNFVNQIDPNTFSLRTYERGVEDETLSCGTGATAVAIAMNVLGKTAETEINLNVEGGKLTVSFEKEGDQFTNVFLKGAAQFVFQGTIEI</sequence>
<evidence type="ECO:0000313" key="11">
    <source>
        <dbReference type="Proteomes" id="UP000621670"/>
    </source>
</evidence>
<dbReference type="PROSITE" id="PS01326">
    <property type="entry name" value="DAP_EPIMERASE"/>
    <property type="match status" value="1"/>
</dbReference>
<feature type="site" description="Could be important to modulate the pK values of the two catalytic cysteine residues" evidence="8">
    <location>
        <position position="189"/>
    </location>
</feature>
<comment type="catalytic activity">
    <reaction evidence="7 8">
        <text>(2S,6S)-2,6-diaminopimelate = meso-2,6-diaminopimelate</text>
        <dbReference type="Rhea" id="RHEA:15393"/>
        <dbReference type="ChEBI" id="CHEBI:57609"/>
        <dbReference type="ChEBI" id="CHEBI:57791"/>
        <dbReference type="EC" id="5.1.1.7"/>
    </reaction>
</comment>
<comment type="caution">
    <text evidence="8">Lacks conserved residue(s) required for the propagation of feature annotation.</text>
</comment>
<organism evidence="10 11">
    <name type="scientific">Flavobacterium turcicum</name>
    <dbReference type="NCBI Taxonomy" id="2764718"/>
    <lineage>
        <taxon>Bacteria</taxon>
        <taxon>Pseudomonadati</taxon>
        <taxon>Bacteroidota</taxon>
        <taxon>Flavobacteriia</taxon>
        <taxon>Flavobacteriales</taxon>
        <taxon>Flavobacteriaceae</taxon>
        <taxon>Flavobacterium</taxon>
    </lineage>
</organism>
<feature type="active site" evidence="9">
    <location>
        <position position="74"/>
    </location>
</feature>
<keyword evidence="5 8" id="KW-0457">Lysine biosynthesis</keyword>
<dbReference type="EC" id="5.1.1.7" evidence="3 8"/>
<comment type="function">
    <text evidence="8">Catalyzes the stereoinversion of LL-2,6-diaminopimelate (L,L-DAP) to meso-diaminopimelate (meso-DAP), a precursor of L-lysine and an essential component of the bacterial peptidoglycan.</text>
</comment>
<dbReference type="RefSeq" id="WP_166138653.1">
    <property type="nucleotide sequence ID" value="NZ_JAAOBY010000009.1"/>
</dbReference>
<feature type="active site" description="Proton acceptor" evidence="8">
    <location>
        <position position="199"/>
    </location>
</feature>
<keyword evidence="11" id="KW-1185">Reference proteome</keyword>
<dbReference type="InterPro" id="IPR018510">
    <property type="entry name" value="DAP_epimerase_AS"/>
</dbReference>
<gene>
    <name evidence="8" type="primary">dapF</name>
    <name evidence="10" type="ORF">H8R26_13680</name>
</gene>
<dbReference type="EMBL" id="JACRUM010000009">
    <property type="protein sequence ID" value="MBC5864475.1"/>
    <property type="molecule type" value="Genomic_DNA"/>
</dbReference>
<dbReference type="Gene3D" id="3.10.310.10">
    <property type="entry name" value="Diaminopimelate Epimerase, Chain A, domain 1"/>
    <property type="match status" value="2"/>
</dbReference>
<evidence type="ECO:0000256" key="6">
    <source>
        <dbReference type="ARBA" id="ARBA00023235"/>
    </source>
</evidence>
<comment type="caution">
    <text evidence="10">The sequence shown here is derived from an EMBL/GenBank/DDBJ whole genome shotgun (WGS) entry which is preliminary data.</text>
</comment>
<dbReference type="NCBIfam" id="TIGR00652">
    <property type="entry name" value="DapF"/>
    <property type="match status" value="1"/>
</dbReference>
<feature type="binding site" evidence="8">
    <location>
        <begin position="189"/>
        <end position="190"/>
    </location>
    <ligand>
        <name>substrate</name>
    </ligand>
</feature>
<protein>
    <recommendedName>
        <fullName evidence="3 8">Diaminopimelate epimerase</fullName>
        <shortName evidence="8">DAP epimerase</shortName>
        <ecNumber evidence="3 8">5.1.1.7</ecNumber>
    </recommendedName>
    <alternativeName>
        <fullName evidence="8">PLP-independent amino acid racemase</fullName>
    </alternativeName>
</protein>
<comment type="subunit">
    <text evidence="8">Homodimer.</text>
</comment>
<reference evidence="10 11" key="1">
    <citation type="submission" date="2020-08" db="EMBL/GenBank/DDBJ databases">
        <title>Description of novel Flavobacterium F-400 isolate.</title>
        <authorList>
            <person name="Saticioglu I."/>
            <person name="Duman M."/>
            <person name="Altun S."/>
        </authorList>
    </citation>
    <scope>NUCLEOTIDE SEQUENCE [LARGE SCALE GENOMIC DNA]</scope>
    <source>
        <strain evidence="10 11">F-400</strain>
    </source>
</reference>
<evidence type="ECO:0000256" key="4">
    <source>
        <dbReference type="ARBA" id="ARBA00022605"/>
    </source>
</evidence>
<feature type="binding site" evidence="8">
    <location>
        <position position="65"/>
    </location>
    <ligand>
        <name>substrate</name>
    </ligand>
</feature>
<dbReference type="HAMAP" id="MF_00197">
    <property type="entry name" value="DAP_epimerase"/>
    <property type="match status" value="1"/>
</dbReference>
<feature type="binding site" evidence="8">
    <location>
        <position position="171"/>
    </location>
    <ligand>
        <name>substrate</name>
    </ligand>
</feature>
<comment type="subcellular location">
    <subcellularLocation>
        <location evidence="8">Cytoplasm</location>
    </subcellularLocation>
</comment>
<accession>A0ABR7JJH2</accession>